<dbReference type="Gene3D" id="2.130.10.30">
    <property type="entry name" value="Regulator of chromosome condensation 1/beta-lactamase-inhibitor protein II"/>
    <property type="match status" value="1"/>
</dbReference>
<keyword evidence="3" id="KW-1185">Reference proteome</keyword>
<dbReference type="Proteomes" id="UP001229346">
    <property type="component" value="Unassembled WGS sequence"/>
</dbReference>
<reference evidence="2 3" key="1">
    <citation type="submission" date="2023-07" db="EMBL/GenBank/DDBJ databases">
        <title>Sorghum-associated microbial communities from plants grown in Nebraska, USA.</title>
        <authorList>
            <person name="Schachtman D."/>
        </authorList>
    </citation>
    <scope>NUCLEOTIDE SEQUENCE [LARGE SCALE GENOMIC DNA]</scope>
    <source>
        <strain evidence="2 3">CC482</strain>
    </source>
</reference>
<comment type="caution">
    <text evidence="2">The sequence shown here is derived from an EMBL/GenBank/DDBJ whole genome shotgun (WGS) entry which is preliminary data.</text>
</comment>
<sequence>MISRSKKYIELRRWLTVLLVAALTLAVLPGLKTEAAAAQVPLAGIVQISNNHALDKNAVLWGWNDGEYAAKPLLEQVESFWSDGFVGGAVKKDGSVWLWGTKANTAMIDTDGPLSQHAFYQTEPVQIAGLPKCLMVVGRYAVDLSGIVWYIDPEKRIASKVPGLIDIKTVNDNYALDHSGNLWTWNFNTKGILYEEPAVVASNIAYLGDGLAISDKWGVYDLWKNDYLVRHGGGAYSPDIDLSPISRNINSIAGSADDRGSDYSLIVKQDGSIWSWGFGISYAFQQVKGLAGIKAAAAKYKGGTVLYKDGTVGAWIGVPEGGFPPQEKPSGLKVKPVKVTKQIIVMLNGKTIAIQPSPLFSGGRVLIPVRGFFEALGGTVNYDKDKVTIKYGNQKVELVVWSTEAIIDGKQTKLDVPAQIIKGRTMVPLRFVAEAIGGTVKWDSARSRVELTIVE</sequence>
<dbReference type="RefSeq" id="WP_307200870.1">
    <property type="nucleotide sequence ID" value="NZ_JAUSSU010000001.1"/>
</dbReference>
<accession>A0ABT9TXJ0</accession>
<dbReference type="SUPFAM" id="SSF50985">
    <property type="entry name" value="RCC1/BLIP-II"/>
    <property type="match status" value="1"/>
</dbReference>
<dbReference type="Pfam" id="PF07833">
    <property type="entry name" value="Cu_amine_oxidN1"/>
    <property type="match status" value="1"/>
</dbReference>
<name>A0ABT9TXJ0_PAEHA</name>
<dbReference type="InterPro" id="IPR009091">
    <property type="entry name" value="RCC1/BLIP-II"/>
</dbReference>
<feature type="domain" description="Copper amine oxidase-like N-terminal" evidence="1">
    <location>
        <begin position="347"/>
        <end position="450"/>
    </location>
</feature>
<evidence type="ECO:0000313" key="2">
    <source>
        <dbReference type="EMBL" id="MDQ0111160.1"/>
    </source>
</evidence>
<dbReference type="InterPro" id="IPR012854">
    <property type="entry name" value="Cu_amine_oxidase-like_N"/>
</dbReference>
<proteinExistence type="predicted"/>
<organism evidence="2 3">
    <name type="scientific">Paenibacillus harenae</name>
    <dbReference type="NCBI Taxonomy" id="306543"/>
    <lineage>
        <taxon>Bacteria</taxon>
        <taxon>Bacillati</taxon>
        <taxon>Bacillota</taxon>
        <taxon>Bacilli</taxon>
        <taxon>Bacillales</taxon>
        <taxon>Paenibacillaceae</taxon>
        <taxon>Paenibacillus</taxon>
    </lineage>
</organism>
<protein>
    <recommendedName>
        <fullName evidence="1">Copper amine oxidase-like N-terminal domain-containing protein</fullName>
    </recommendedName>
</protein>
<dbReference type="SUPFAM" id="SSF55383">
    <property type="entry name" value="Copper amine oxidase, domain N"/>
    <property type="match status" value="1"/>
</dbReference>
<gene>
    <name evidence="2" type="ORF">J2T15_000576</name>
</gene>
<dbReference type="Gene3D" id="3.30.457.10">
    <property type="entry name" value="Copper amine oxidase-like, N-terminal domain"/>
    <property type="match status" value="1"/>
</dbReference>
<dbReference type="InterPro" id="IPR036582">
    <property type="entry name" value="Mao_N_sf"/>
</dbReference>
<dbReference type="EMBL" id="JAUSSU010000001">
    <property type="protein sequence ID" value="MDQ0111160.1"/>
    <property type="molecule type" value="Genomic_DNA"/>
</dbReference>
<evidence type="ECO:0000259" key="1">
    <source>
        <dbReference type="Pfam" id="PF07833"/>
    </source>
</evidence>
<evidence type="ECO:0000313" key="3">
    <source>
        <dbReference type="Proteomes" id="UP001229346"/>
    </source>
</evidence>